<evidence type="ECO:0000313" key="9">
    <source>
        <dbReference type="Proteomes" id="UP000008068"/>
    </source>
</evidence>
<dbReference type="EMBL" id="GL379803">
    <property type="protein sequence ID" value="EGT38244.1"/>
    <property type="molecule type" value="Genomic_DNA"/>
</dbReference>
<dbReference type="Pfam" id="PF03299">
    <property type="entry name" value="TF_AP-2"/>
    <property type="match status" value="1"/>
</dbReference>
<dbReference type="GO" id="GO:0000977">
    <property type="term" value="F:RNA polymerase II transcription regulatory region sequence-specific DNA binding"/>
    <property type="evidence" value="ECO:0007669"/>
    <property type="project" value="TreeGrafter"/>
</dbReference>
<comment type="subcellular location">
    <subcellularLocation>
        <location evidence="1">Nucleus</location>
    </subcellularLocation>
</comment>
<accession>G0MMY6</accession>
<name>G0MMY6_CAEBE</name>
<evidence type="ECO:0000256" key="6">
    <source>
        <dbReference type="ARBA" id="ARBA00023242"/>
    </source>
</evidence>
<proteinExistence type="inferred from homology"/>
<dbReference type="STRING" id="135651.G0MMY6"/>
<gene>
    <name evidence="8" type="ORF">CAEBREN_17268</name>
</gene>
<dbReference type="FunCoup" id="G0MMY6">
    <property type="interactions" value="374"/>
</dbReference>
<dbReference type="HOGENOM" id="CLU_084571_0_0_1"/>
<dbReference type="eggNOG" id="KOG3811">
    <property type="taxonomic scope" value="Eukaryota"/>
</dbReference>
<dbReference type="InParanoid" id="G0MMY6"/>
<dbReference type="GO" id="GO:0005634">
    <property type="term" value="C:nucleus"/>
    <property type="evidence" value="ECO:0007669"/>
    <property type="project" value="UniProtKB-SubCell"/>
</dbReference>
<evidence type="ECO:0000256" key="5">
    <source>
        <dbReference type="ARBA" id="ARBA00023163"/>
    </source>
</evidence>
<feature type="domain" description="Transcription factor AP-2 C-terminal" evidence="7">
    <location>
        <begin position="82"/>
        <end position="276"/>
    </location>
</feature>
<dbReference type="GO" id="GO:0042127">
    <property type="term" value="P:regulation of cell population proliferation"/>
    <property type="evidence" value="ECO:0007669"/>
    <property type="project" value="TreeGrafter"/>
</dbReference>
<dbReference type="PANTHER" id="PTHR10812:SF15">
    <property type="entry name" value="TRANSCRIPTION FACTOR APTF-2"/>
    <property type="match status" value="1"/>
</dbReference>
<evidence type="ECO:0000256" key="4">
    <source>
        <dbReference type="ARBA" id="ARBA00023125"/>
    </source>
</evidence>
<evidence type="ECO:0000256" key="1">
    <source>
        <dbReference type="ARBA" id="ARBA00004123"/>
    </source>
</evidence>
<sequence length="285" mass="31457">MSARFPPLPPQTLLHQLQQLEESPDLSDFDRADIAEELRRLYLLTETLSSSRQPPAADQKNIRPCDTIPSGFTPLTSNAPAFDNVHGRLGLGSSQINYKVTPEEVRRRIEGVEKLNTSNMASNLRKTKLKHGGEIMRTQLAHHGVKCDLYGHRNEAATRVISMVEGEALHLAADLEKICQQSYPARQIAEEVIKDAEGNVELTDALSDTASFLECMSAMSDAFKAVDPPLSGVVPKASKNQTLNHSMEKLSQATHGLGVATQRIWVDQMMRIGEEMAAVFDGKKK</sequence>
<dbReference type="OrthoDB" id="6252992at2759"/>
<keyword evidence="4" id="KW-0238">DNA-binding</keyword>
<keyword evidence="6" id="KW-0539">Nucleus</keyword>
<evidence type="ECO:0000256" key="3">
    <source>
        <dbReference type="ARBA" id="ARBA00023015"/>
    </source>
</evidence>
<dbReference type="InterPro" id="IPR013854">
    <property type="entry name" value="TF_AP2_C"/>
</dbReference>
<reference evidence="9" key="1">
    <citation type="submission" date="2011-07" db="EMBL/GenBank/DDBJ databases">
        <authorList>
            <consortium name="Caenorhabditis brenneri Sequencing and Analysis Consortium"/>
            <person name="Wilson R.K."/>
        </authorList>
    </citation>
    <scope>NUCLEOTIDE SEQUENCE [LARGE SCALE GENOMIC DNA]</scope>
    <source>
        <strain evidence="9">PB2801</strain>
    </source>
</reference>
<dbReference type="InterPro" id="IPR004979">
    <property type="entry name" value="TF_AP2"/>
</dbReference>
<dbReference type="GO" id="GO:0000981">
    <property type="term" value="F:DNA-binding transcription factor activity, RNA polymerase II-specific"/>
    <property type="evidence" value="ECO:0007669"/>
    <property type="project" value="TreeGrafter"/>
</dbReference>
<evidence type="ECO:0000259" key="7">
    <source>
        <dbReference type="Pfam" id="PF03299"/>
    </source>
</evidence>
<keyword evidence="5" id="KW-0804">Transcription</keyword>
<dbReference type="Proteomes" id="UP000008068">
    <property type="component" value="Unassembled WGS sequence"/>
</dbReference>
<comment type="similarity">
    <text evidence="2">Belongs to the AP-2 family.</text>
</comment>
<dbReference type="OMA" id="MEPLEMQ"/>
<dbReference type="PANTHER" id="PTHR10812">
    <property type="entry name" value="TRANSCRIPTION FACTOR AP-2"/>
    <property type="match status" value="1"/>
</dbReference>
<evidence type="ECO:0000313" key="8">
    <source>
        <dbReference type="EMBL" id="EGT38244.1"/>
    </source>
</evidence>
<organism evidence="9">
    <name type="scientific">Caenorhabditis brenneri</name>
    <name type="common">Nematode worm</name>
    <dbReference type="NCBI Taxonomy" id="135651"/>
    <lineage>
        <taxon>Eukaryota</taxon>
        <taxon>Metazoa</taxon>
        <taxon>Ecdysozoa</taxon>
        <taxon>Nematoda</taxon>
        <taxon>Chromadorea</taxon>
        <taxon>Rhabditida</taxon>
        <taxon>Rhabditina</taxon>
        <taxon>Rhabditomorpha</taxon>
        <taxon>Rhabditoidea</taxon>
        <taxon>Rhabditidae</taxon>
        <taxon>Peloderinae</taxon>
        <taxon>Caenorhabditis</taxon>
    </lineage>
</organism>
<protein>
    <recommendedName>
        <fullName evidence="7">Transcription factor AP-2 C-terminal domain-containing protein</fullName>
    </recommendedName>
</protein>
<evidence type="ECO:0000256" key="2">
    <source>
        <dbReference type="ARBA" id="ARBA00007770"/>
    </source>
</evidence>
<keyword evidence="9" id="KW-1185">Reference proteome</keyword>
<dbReference type="AlphaFoldDB" id="G0MMY6"/>
<keyword evidence="3" id="KW-0805">Transcription regulation</keyword>